<dbReference type="InterPro" id="IPR002347">
    <property type="entry name" value="SDR_fam"/>
</dbReference>
<dbReference type="PANTHER" id="PTHR42879">
    <property type="entry name" value="3-OXOACYL-(ACYL-CARRIER-PROTEIN) REDUCTASE"/>
    <property type="match status" value="1"/>
</dbReference>
<dbReference type="RefSeq" id="WP_277578589.1">
    <property type="nucleotide sequence ID" value="NZ_JANRMI010000003.1"/>
</dbReference>
<dbReference type="PANTHER" id="PTHR42879:SF2">
    <property type="entry name" value="3-OXOACYL-[ACYL-CARRIER-PROTEIN] REDUCTASE FABG"/>
    <property type="match status" value="1"/>
</dbReference>
<evidence type="ECO:0000256" key="1">
    <source>
        <dbReference type="ARBA" id="ARBA00006484"/>
    </source>
</evidence>
<dbReference type="Gene3D" id="3.40.50.720">
    <property type="entry name" value="NAD(P)-binding Rossmann-like Domain"/>
    <property type="match status" value="1"/>
</dbReference>
<organism evidence="2 3">
    <name type="scientific">Bdellovibrio svalbardensis</name>
    <dbReference type="NCBI Taxonomy" id="2972972"/>
    <lineage>
        <taxon>Bacteria</taxon>
        <taxon>Pseudomonadati</taxon>
        <taxon>Bdellovibrionota</taxon>
        <taxon>Bdellovibrionia</taxon>
        <taxon>Bdellovibrionales</taxon>
        <taxon>Pseudobdellovibrionaceae</taxon>
        <taxon>Bdellovibrio</taxon>
    </lineage>
</organism>
<proteinExistence type="inferred from homology"/>
<dbReference type="Proteomes" id="UP001152321">
    <property type="component" value="Unassembled WGS sequence"/>
</dbReference>
<reference evidence="2" key="1">
    <citation type="submission" date="2022-08" db="EMBL/GenBank/DDBJ databases">
        <title>Novel Bdellovibrio Species Isolated from Svalbard: Designation Bdellovibrio svalbardensis.</title>
        <authorList>
            <person name="Mitchell R.J."/>
            <person name="Choi S.Y."/>
        </authorList>
    </citation>
    <scope>NUCLEOTIDE SEQUENCE</scope>
    <source>
        <strain evidence="2">PAP01</strain>
    </source>
</reference>
<name>A0ABT6DPP7_9BACT</name>
<sequence length="257" mass="28184">MDNGLNLHQRVALISGPMTTTVSSIVLTLTRLGADCVILDPDKSVASAFTNQINDAREINDKYGRAMVIQGEFKTPEQIKDAVGKAAQTFGGLDIYIDALMIQQPSPMKFDGTIENFDGLIEKHLKLPLMITQSVMAYLKSRKKGRVIFLMNESPVAKIKEDLVAQAVRSGLIQFTQALAKQTSEFNVTVNSLSVALTEEYILAHDPESKSIKEAMEKMKTIDPSLKITEADKISQTIAFLVSPMGATMNGQRFALS</sequence>
<evidence type="ECO:0000313" key="2">
    <source>
        <dbReference type="EMBL" id="MDG0817113.1"/>
    </source>
</evidence>
<dbReference type="CDD" id="cd05233">
    <property type="entry name" value="SDR_c"/>
    <property type="match status" value="1"/>
</dbReference>
<dbReference type="Pfam" id="PF13561">
    <property type="entry name" value="adh_short_C2"/>
    <property type="match status" value="1"/>
</dbReference>
<evidence type="ECO:0000313" key="3">
    <source>
        <dbReference type="Proteomes" id="UP001152321"/>
    </source>
</evidence>
<dbReference type="EMBL" id="JANRMI010000003">
    <property type="protein sequence ID" value="MDG0817113.1"/>
    <property type="molecule type" value="Genomic_DNA"/>
</dbReference>
<gene>
    <name evidence="2" type="ORF">NWE73_12095</name>
</gene>
<dbReference type="PRINTS" id="PR00081">
    <property type="entry name" value="GDHRDH"/>
</dbReference>
<accession>A0ABT6DPP7</accession>
<keyword evidence="3" id="KW-1185">Reference proteome</keyword>
<comment type="caution">
    <text evidence="2">The sequence shown here is derived from an EMBL/GenBank/DDBJ whole genome shotgun (WGS) entry which is preliminary data.</text>
</comment>
<protein>
    <submittedName>
        <fullName evidence="2">SDR family oxidoreductase</fullName>
    </submittedName>
</protein>
<dbReference type="InterPro" id="IPR050259">
    <property type="entry name" value="SDR"/>
</dbReference>
<dbReference type="InterPro" id="IPR036291">
    <property type="entry name" value="NAD(P)-bd_dom_sf"/>
</dbReference>
<comment type="similarity">
    <text evidence="1">Belongs to the short-chain dehydrogenases/reductases (SDR) family.</text>
</comment>
<dbReference type="SUPFAM" id="SSF51735">
    <property type="entry name" value="NAD(P)-binding Rossmann-fold domains"/>
    <property type="match status" value="1"/>
</dbReference>